<feature type="domain" description="Maltose/galactoside acetyltransferase" evidence="4">
    <location>
        <begin position="26"/>
        <end position="90"/>
    </location>
</feature>
<dbReference type="InterPro" id="IPR011004">
    <property type="entry name" value="Trimer_LpxA-like_sf"/>
</dbReference>
<keyword evidence="6" id="KW-1185">Reference proteome</keyword>
<dbReference type="AlphaFoldDB" id="A0A072Q097"/>
<evidence type="ECO:0000313" key="6">
    <source>
        <dbReference type="Proteomes" id="UP000027920"/>
    </source>
</evidence>
<dbReference type="OrthoDB" id="25818at2759"/>
<dbReference type="PANTHER" id="PTHR23416">
    <property type="entry name" value="SIALIC ACID SYNTHASE-RELATED"/>
    <property type="match status" value="1"/>
</dbReference>
<reference evidence="5 6" key="1">
    <citation type="submission" date="2013-03" db="EMBL/GenBank/DDBJ databases">
        <title>The Genome Sequence of Exophiala aquamarina CBS 119918.</title>
        <authorList>
            <consortium name="The Broad Institute Genomics Platform"/>
            <person name="Cuomo C."/>
            <person name="de Hoog S."/>
            <person name="Gorbushina A."/>
            <person name="Walker B."/>
            <person name="Young S.K."/>
            <person name="Zeng Q."/>
            <person name="Gargeya S."/>
            <person name="Fitzgerald M."/>
            <person name="Haas B."/>
            <person name="Abouelleil A."/>
            <person name="Allen A.W."/>
            <person name="Alvarado L."/>
            <person name="Arachchi H.M."/>
            <person name="Berlin A.M."/>
            <person name="Chapman S.B."/>
            <person name="Gainer-Dewar J."/>
            <person name="Goldberg J."/>
            <person name="Griggs A."/>
            <person name="Gujja S."/>
            <person name="Hansen M."/>
            <person name="Howarth C."/>
            <person name="Imamovic A."/>
            <person name="Ireland A."/>
            <person name="Larimer J."/>
            <person name="McCowan C."/>
            <person name="Murphy C."/>
            <person name="Pearson M."/>
            <person name="Poon T.W."/>
            <person name="Priest M."/>
            <person name="Roberts A."/>
            <person name="Saif S."/>
            <person name="Shea T."/>
            <person name="Sisk P."/>
            <person name="Sykes S."/>
            <person name="Wortman J."/>
            <person name="Nusbaum C."/>
            <person name="Birren B."/>
        </authorList>
    </citation>
    <scope>NUCLEOTIDE SEQUENCE [LARGE SCALE GENOMIC DNA]</scope>
    <source>
        <strain evidence="5 6">CBS 119918</strain>
    </source>
</reference>
<dbReference type="InterPro" id="IPR001451">
    <property type="entry name" value="Hexapep"/>
</dbReference>
<dbReference type="SUPFAM" id="SSF51161">
    <property type="entry name" value="Trimeric LpxA-like enzymes"/>
    <property type="match status" value="1"/>
</dbReference>
<gene>
    <name evidence="5" type="ORF">A1O9_02845</name>
</gene>
<organism evidence="5 6">
    <name type="scientific">Exophiala aquamarina CBS 119918</name>
    <dbReference type="NCBI Taxonomy" id="1182545"/>
    <lineage>
        <taxon>Eukaryota</taxon>
        <taxon>Fungi</taxon>
        <taxon>Dikarya</taxon>
        <taxon>Ascomycota</taxon>
        <taxon>Pezizomycotina</taxon>
        <taxon>Eurotiomycetes</taxon>
        <taxon>Chaetothyriomycetidae</taxon>
        <taxon>Chaetothyriales</taxon>
        <taxon>Herpotrichiellaceae</taxon>
        <taxon>Exophiala</taxon>
    </lineage>
</organism>
<evidence type="ECO:0000313" key="5">
    <source>
        <dbReference type="EMBL" id="KEF61280.1"/>
    </source>
</evidence>
<dbReference type="InterPro" id="IPR051159">
    <property type="entry name" value="Hexapeptide_acetyltransf"/>
</dbReference>
<dbReference type="HOGENOM" id="CLU_051638_3_0_1"/>
<dbReference type="CDD" id="cd03357">
    <property type="entry name" value="LbH_MAT_GAT"/>
    <property type="match status" value="1"/>
</dbReference>
<dbReference type="EMBL" id="AMGV01000002">
    <property type="protein sequence ID" value="KEF61280.1"/>
    <property type="molecule type" value="Genomic_DNA"/>
</dbReference>
<evidence type="ECO:0000259" key="4">
    <source>
        <dbReference type="SMART" id="SM01266"/>
    </source>
</evidence>
<dbReference type="InterPro" id="IPR024688">
    <property type="entry name" value="Mac_dom"/>
</dbReference>
<keyword evidence="2 5" id="KW-0808">Transferase</keyword>
<dbReference type="GeneID" id="25277786"/>
<dbReference type="PANTHER" id="PTHR23416:SF23">
    <property type="entry name" value="ACETYLTRANSFERASE C18B11.09C-RELATED"/>
    <property type="match status" value="1"/>
</dbReference>
<dbReference type="Pfam" id="PF12464">
    <property type="entry name" value="Mac"/>
    <property type="match status" value="1"/>
</dbReference>
<evidence type="ECO:0000256" key="2">
    <source>
        <dbReference type="ARBA" id="ARBA00022679"/>
    </source>
</evidence>
<keyword evidence="3" id="KW-0012">Acyltransferase</keyword>
<accession>A0A072Q097</accession>
<dbReference type="VEuPathDB" id="FungiDB:A1O9_02845"/>
<comment type="similarity">
    <text evidence="1">Belongs to the transferase hexapeptide repeat family.</text>
</comment>
<evidence type="ECO:0000256" key="1">
    <source>
        <dbReference type="ARBA" id="ARBA00007274"/>
    </source>
</evidence>
<dbReference type="FunFam" id="2.160.10.10:FF:000025">
    <property type="entry name" value="Hexapeptide-repeat containing-acetyltransferase"/>
    <property type="match status" value="1"/>
</dbReference>
<comment type="caution">
    <text evidence="5">The sequence shown here is derived from an EMBL/GenBank/DDBJ whole genome shotgun (WGS) entry which is preliminary data.</text>
</comment>
<evidence type="ECO:0000256" key="3">
    <source>
        <dbReference type="ARBA" id="ARBA00023315"/>
    </source>
</evidence>
<protein>
    <submittedName>
        <fullName evidence="5">Acetyltransferase</fullName>
    </submittedName>
</protein>
<dbReference type="SMART" id="SM01266">
    <property type="entry name" value="Mac"/>
    <property type="match status" value="1"/>
</dbReference>
<sequence>MAATEKDHAVIAIAKQLNHIPEGEEYEKMISGMLYDSLVPELEAARWKARKWCHRYNTEFPGLDDPNFTMADAAKARYKKLTQIFGKVGEDAFIEPPLVLDYGCNISIGERFYAGMNTVILDCSLVLVGHRVMFGPNVSIFAATHETEVSSRRENIEFARKVAIGDDCWIGGGTVILPGVTIGKGCTIGAASVVSKDIPPWSVAMGSPARVVKTVQELPDMPPGRENFSAIERQG</sequence>
<dbReference type="Pfam" id="PF00132">
    <property type="entry name" value="Hexapep"/>
    <property type="match status" value="1"/>
</dbReference>
<dbReference type="RefSeq" id="XP_013263870.1">
    <property type="nucleotide sequence ID" value="XM_013408416.1"/>
</dbReference>
<dbReference type="GO" id="GO:0008374">
    <property type="term" value="F:O-acyltransferase activity"/>
    <property type="evidence" value="ECO:0007669"/>
    <property type="project" value="TreeGrafter"/>
</dbReference>
<dbReference type="Proteomes" id="UP000027920">
    <property type="component" value="Unassembled WGS sequence"/>
</dbReference>
<proteinExistence type="inferred from homology"/>
<name>A0A072Q097_9EURO</name>
<dbReference type="GO" id="GO:0016407">
    <property type="term" value="F:acetyltransferase activity"/>
    <property type="evidence" value="ECO:0007669"/>
    <property type="project" value="InterPro"/>
</dbReference>
<dbReference type="Gene3D" id="2.160.10.10">
    <property type="entry name" value="Hexapeptide repeat proteins"/>
    <property type="match status" value="1"/>
</dbReference>
<dbReference type="STRING" id="1182545.A0A072Q097"/>